<evidence type="ECO:0000313" key="14">
    <source>
        <dbReference type="EMBL" id="GAA0655406.1"/>
    </source>
</evidence>
<name>A0AAV3T309_9EURY</name>
<evidence type="ECO:0000256" key="7">
    <source>
        <dbReference type="ARBA" id="ARBA00022840"/>
    </source>
</evidence>
<dbReference type="EMBL" id="BAAADU010000002">
    <property type="protein sequence ID" value="GAA0655406.1"/>
    <property type="molecule type" value="Genomic_DNA"/>
</dbReference>
<dbReference type="Proteomes" id="UP001500194">
    <property type="component" value="Unassembled WGS sequence"/>
</dbReference>
<comment type="subunit">
    <text evidence="10">Homodimer.</text>
</comment>
<comment type="function">
    <text evidence="10">Catalyzes the phosphorylation of isopentenyl phosphate (IP) to isopentenyl diphosphate (IPP). Functions in an alternate mevalonate (MVA) pathway leading to IPP, a key precursor for the biosynthesis of isoprenoid compounds such as archaeal membrane lipids.</text>
</comment>
<organism evidence="14 15">
    <name type="scientific">Salarchaeum japonicum</name>
    <dbReference type="NCBI Taxonomy" id="555573"/>
    <lineage>
        <taxon>Archaea</taxon>
        <taxon>Methanobacteriati</taxon>
        <taxon>Methanobacteriota</taxon>
        <taxon>Stenosarchaea group</taxon>
        <taxon>Halobacteria</taxon>
        <taxon>Halobacteriales</taxon>
        <taxon>Halobacteriaceae</taxon>
    </lineage>
</organism>
<keyword evidence="4 10" id="KW-0808">Transferase</keyword>
<accession>A0AAV3T309</accession>
<keyword evidence="7 10" id="KW-0067">ATP-binding</keyword>
<dbReference type="RefSeq" id="WP_227260190.1">
    <property type="nucleotide sequence ID" value="NZ_BAAADU010000002.1"/>
</dbReference>
<sequence>MIVLKLGGSVITEKDERETVDLDSLARLAGVLGQADVDDLVIVHGAGSFGHYYADEHGVSTTDGTRDARAVREIHDSMTRLNKAVLDYLDDAGVPGVPVRPFSAARRDDGLEFYANQVETMLAEGFTPVLHGDVVADAGAGATILSGDEVVTALAAQLDADRVGLCSTVPGVLDDDGDVIPAVDAYDDVAAVLGGSEDTDVTGGMAGKVRELLALDAPASVFGPDDLADFLRGEDAGTTVRG</sequence>
<evidence type="ECO:0000313" key="15">
    <source>
        <dbReference type="Proteomes" id="UP001500194"/>
    </source>
</evidence>
<comment type="catalytic activity">
    <reaction evidence="9 10">
        <text>isopentenyl phosphate + ATP = isopentenyl diphosphate + ADP</text>
        <dbReference type="Rhea" id="RHEA:33963"/>
        <dbReference type="ChEBI" id="CHEBI:30616"/>
        <dbReference type="ChEBI" id="CHEBI:65078"/>
        <dbReference type="ChEBI" id="CHEBI:128769"/>
        <dbReference type="ChEBI" id="CHEBI:456216"/>
        <dbReference type="EC" id="2.7.4.26"/>
    </reaction>
</comment>
<keyword evidence="6 10" id="KW-0418">Kinase</keyword>
<dbReference type="AlphaFoldDB" id="A0AAV3T309"/>
<evidence type="ECO:0000256" key="3">
    <source>
        <dbReference type="ARBA" id="ARBA00017267"/>
    </source>
</evidence>
<evidence type="ECO:0000256" key="12">
    <source>
        <dbReference type="PIRSR" id="PIRSR016496-2"/>
    </source>
</evidence>
<proteinExistence type="inferred from homology"/>
<evidence type="ECO:0000256" key="9">
    <source>
        <dbReference type="ARBA" id="ARBA00049063"/>
    </source>
</evidence>
<evidence type="ECO:0000256" key="2">
    <source>
        <dbReference type="ARBA" id="ARBA00012908"/>
    </source>
</evidence>
<evidence type="ECO:0000256" key="4">
    <source>
        <dbReference type="ARBA" id="ARBA00022679"/>
    </source>
</evidence>
<feature type="binding site" evidence="11">
    <location>
        <position position="51"/>
    </location>
    <ligand>
        <name>substrate</name>
    </ligand>
</feature>
<dbReference type="Pfam" id="PF00696">
    <property type="entry name" value="AA_kinase"/>
    <property type="match status" value="1"/>
</dbReference>
<feature type="binding site" evidence="11">
    <location>
        <position position="47"/>
    </location>
    <ligand>
        <name>ATP</name>
        <dbReference type="ChEBI" id="CHEBI:30616"/>
    </ligand>
</feature>
<dbReference type="GeneID" id="68573424"/>
<keyword evidence="15" id="KW-1185">Reference proteome</keyword>
<dbReference type="InterPro" id="IPR036393">
    <property type="entry name" value="AceGlu_kinase-like_sf"/>
</dbReference>
<evidence type="ECO:0000256" key="10">
    <source>
        <dbReference type="PIRNR" id="PIRNR016496"/>
    </source>
</evidence>
<dbReference type="InterPro" id="IPR024192">
    <property type="entry name" value="Fosfomycin_R_FomA-type"/>
</dbReference>
<dbReference type="GO" id="GO:0016114">
    <property type="term" value="P:terpenoid biosynthetic process"/>
    <property type="evidence" value="ECO:0007669"/>
    <property type="project" value="TreeGrafter"/>
</dbReference>
<comment type="similarity">
    <text evidence="1 10">Belongs to the isopentenyl phosphate kinase family.</text>
</comment>
<dbReference type="GO" id="GO:0005524">
    <property type="term" value="F:ATP binding"/>
    <property type="evidence" value="ECO:0007669"/>
    <property type="project" value="UniProtKB-KW"/>
</dbReference>
<feature type="binding site" evidence="11">
    <location>
        <position position="204"/>
    </location>
    <ligand>
        <name>ATP</name>
        <dbReference type="ChEBI" id="CHEBI:30616"/>
    </ligand>
</feature>
<evidence type="ECO:0000256" key="5">
    <source>
        <dbReference type="ARBA" id="ARBA00022741"/>
    </source>
</evidence>
<evidence type="ECO:0000256" key="8">
    <source>
        <dbReference type="ARBA" id="ARBA00023229"/>
    </source>
</evidence>
<feature type="binding site" evidence="11">
    <location>
        <position position="46"/>
    </location>
    <ligand>
        <name>ATP</name>
        <dbReference type="ChEBI" id="CHEBI:30616"/>
    </ligand>
</feature>
<evidence type="ECO:0000256" key="11">
    <source>
        <dbReference type="PIRSR" id="PIRSR016496-1"/>
    </source>
</evidence>
<evidence type="ECO:0000256" key="1">
    <source>
        <dbReference type="ARBA" id="ARBA00010540"/>
    </source>
</evidence>
<dbReference type="SUPFAM" id="SSF53633">
    <property type="entry name" value="Carbamate kinase-like"/>
    <property type="match status" value="1"/>
</dbReference>
<protein>
    <recommendedName>
        <fullName evidence="3 10">Isopentenyl phosphate kinase</fullName>
        <shortName evidence="10">IPK</shortName>
        <ecNumber evidence="2 10">2.7.4.26</ecNumber>
    </recommendedName>
</protein>
<comment type="caution">
    <text evidence="14">The sequence shown here is derived from an EMBL/GenBank/DDBJ whole genome shotgun (WGS) entry which is preliminary data.</text>
</comment>
<feature type="binding site" evidence="11">
    <location>
        <begin position="5"/>
        <end position="9"/>
    </location>
    <ligand>
        <name>ATP</name>
        <dbReference type="ChEBI" id="CHEBI:30616"/>
    </ligand>
</feature>
<dbReference type="GO" id="GO:0102043">
    <property type="term" value="F:isopentenyl phosphate kinase activity"/>
    <property type="evidence" value="ECO:0007669"/>
    <property type="project" value="UniProtKB-EC"/>
</dbReference>
<keyword evidence="8" id="KW-0414">Isoprene biosynthesis</keyword>
<feature type="binding site" evidence="11">
    <location>
        <position position="147"/>
    </location>
    <ligand>
        <name>substrate</name>
    </ligand>
</feature>
<evidence type="ECO:0000256" key="6">
    <source>
        <dbReference type="ARBA" id="ARBA00022777"/>
    </source>
</evidence>
<dbReference type="Gene3D" id="3.40.1160.10">
    <property type="entry name" value="Acetylglutamate kinase-like"/>
    <property type="match status" value="1"/>
</dbReference>
<dbReference type="PIRSF" id="PIRSF016496">
    <property type="entry name" value="Kin_FomA"/>
    <property type="match status" value="1"/>
</dbReference>
<gene>
    <name evidence="14" type="ORF">GCM10009019_18950</name>
</gene>
<dbReference type="NCBIfam" id="NF040647">
    <property type="entry name" value="IPPK_Arch"/>
    <property type="match status" value="1"/>
</dbReference>
<dbReference type="GO" id="GO:0005829">
    <property type="term" value="C:cytosol"/>
    <property type="evidence" value="ECO:0007669"/>
    <property type="project" value="TreeGrafter"/>
</dbReference>
<dbReference type="CDD" id="cd04241">
    <property type="entry name" value="AAK_FomA-like"/>
    <property type="match status" value="1"/>
</dbReference>
<feature type="binding site" evidence="11">
    <location>
        <position position="208"/>
    </location>
    <ligand>
        <name>ATP</name>
        <dbReference type="ChEBI" id="CHEBI:30616"/>
    </ligand>
</feature>
<dbReference type="InterPro" id="IPR001048">
    <property type="entry name" value="Asp/Glu/Uridylate_kinase"/>
</dbReference>
<dbReference type="PANTHER" id="PTHR43654:SF1">
    <property type="entry name" value="ISOPENTENYL PHOSPHATE KINASE"/>
    <property type="match status" value="1"/>
</dbReference>
<reference evidence="14 15" key="1">
    <citation type="journal article" date="2019" name="Int. J. Syst. Evol. Microbiol.">
        <title>The Global Catalogue of Microorganisms (GCM) 10K type strain sequencing project: providing services to taxonomists for standard genome sequencing and annotation.</title>
        <authorList>
            <consortium name="The Broad Institute Genomics Platform"/>
            <consortium name="The Broad Institute Genome Sequencing Center for Infectious Disease"/>
            <person name="Wu L."/>
            <person name="Ma J."/>
        </authorList>
    </citation>
    <scope>NUCLEOTIDE SEQUENCE [LARGE SCALE GENOMIC DNA]</scope>
    <source>
        <strain evidence="14 15">JCM 16327</strain>
    </source>
</reference>
<feature type="site" description="Transition state stabilizer" evidence="12">
    <location>
        <position position="14"/>
    </location>
</feature>
<feature type="domain" description="Aspartate/glutamate/uridylate kinase" evidence="13">
    <location>
        <begin position="1"/>
        <end position="214"/>
    </location>
</feature>
<dbReference type="GO" id="GO:0016301">
    <property type="term" value="F:kinase activity"/>
    <property type="evidence" value="ECO:0007669"/>
    <property type="project" value="UniProtKB-KW"/>
</dbReference>
<dbReference type="PANTHER" id="PTHR43654">
    <property type="entry name" value="GLUTAMATE 5-KINASE"/>
    <property type="match status" value="1"/>
</dbReference>
<keyword evidence="5 10" id="KW-0547">Nucleotide-binding</keyword>
<dbReference type="EC" id="2.7.4.26" evidence="2 10"/>
<evidence type="ECO:0000259" key="13">
    <source>
        <dbReference type="Pfam" id="PF00696"/>
    </source>
</evidence>